<proteinExistence type="predicted"/>
<dbReference type="SUPFAM" id="SSF56112">
    <property type="entry name" value="Protein kinase-like (PK-like)"/>
    <property type="match status" value="1"/>
</dbReference>
<dbReference type="Proteomes" id="UP001154282">
    <property type="component" value="Unassembled WGS sequence"/>
</dbReference>
<sequence>MHQQGEQTYIVHWINPIIEAGDIRSIVDPRLQGEFSTNSAWRAVEVAMLCIASTAARRPDMSNVLAELKECAALDMVANTTTTQITQQQQHPRNWYRNASS</sequence>
<dbReference type="PANTHER" id="PTHR45631">
    <property type="entry name" value="OS07G0107800 PROTEIN-RELATED"/>
    <property type="match status" value="1"/>
</dbReference>
<reference evidence="2" key="1">
    <citation type="submission" date="2022-08" db="EMBL/GenBank/DDBJ databases">
        <authorList>
            <person name="Gutierrez-Valencia J."/>
        </authorList>
    </citation>
    <scope>NUCLEOTIDE SEQUENCE</scope>
</reference>
<dbReference type="InterPro" id="IPR011009">
    <property type="entry name" value="Kinase-like_dom_sf"/>
</dbReference>
<organism evidence="2 3">
    <name type="scientific">Linum tenue</name>
    <dbReference type="NCBI Taxonomy" id="586396"/>
    <lineage>
        <taxon>Eukaryota</taxon>
        <taxon>Viridiplantae</taxon>
        <taxon>Streptophyta</taxon>
        <taxon>Embryophyta</taxon>
        <taxon>Tracheophyta</taxon>
        <taxon>Spermatophyta</taxon>
        <taxon>Magnoliopsida</taxon>
        <taxon>eudicotyledons</taxon>
        <taxon>Gunneridae</taxon>
        <taxon>Pentapetalae</taxon>
        <taxon>rosids</taxon>
        <taxon>fabids</taxon>
        <taxon>Malpighiales</taxon>
        <taxon>Linaceae</taxon>
        <taxon>Linum</taxon>
    </lineage>
</organism>
<dbReference type="Gene3D" id="1.10.510.10">
    <property type="entry name" value="Transferase(Phosphotransferase) domain 1"/>
    <property type="match status" value="1"/>
</dbReference>
<comment type="caution">
    <text evidence="2">The sequence shown here is derived from an EMBL/GenBank/DDBJ whole genome shotgun (WGS) entry which is preliminary data.</text>
</comment>
<gene>
    <name evidence="2" type="ORF">LITE_LOCUS30791</name>
</gene>
<dbReference type="PANTHER" id="PTHR45631:SF202">
    <property type="entry name" value="SENESCENCE-INDUCED RECEPTOR-LIKE SERINE_THREONINE-PROTEIN KINASE"/>
    <property type="match status" value="1"/>
</dbReference>
<name>A0AAV0MYL2_9ROSI</name>
<evidence type="ECO:0000256" key="1">
    <source>
        <dbReference type="SAM" id="MobiDB-lite"/>
    </source>
</evidence>
<keyword evidence="3" id="KW-1185">Reference proteome</keyword>
<dbReference type="EMBL" id="CAMGYJ010000007">
    <property type="protein sequence ID" value="CAI0451217.1"/>
    <property type="molecule type" value="Genomic_DNA"/>
</dbReference>
<feature type="region of interest" description="Disordered" evidence="1">
    <location>
        <begin position="82"/>
        <end position="101"/>
    </location>
</feature>
<evidence type="ECO:0000313" key="2">
    <source>
        <dbReference type="EMBL" id="CAI0451217.1"/>
    </source>
</evidence>
<dbReference type="AlphaFoldDB" id="A0AAV0MYL2"/>
<accession>A0AAV0MYL2</accession>
<evidence type="ECO:0000313" key="3">
    <source>
        <dbReference type="Proteomes" id="UP001154282"/>
    </source>
</evidence>
<protein>
    <submittedName>
        <fullName evidence="2">Uncharacterized protein</fullName>
    </submittedName>
</protein>